<name>A0AAE1P415_9EUCA</name>
<proteinExistence type="predicted"/>
<keyword evidence="2" id="KW-1185">Reference proteome</keyword>
<dbReference type="EMBL" id="JAWZYT010003043">
    <property type="protein sequence ID" value="KAK4300492.1"/>
    <property type="molecule type" value="Genomic_DNA"/>
</dbReference>
<organism evidence="1 2">
    <name type="scientific">Petrolisthes manimaculis</name>
    <dbReference type="NCBI Taxonomy" id="1843537"/>
    <lineage>
        <taxon>Eukaryota</taxon>
        <taxon>Metazoa</taxon>
        <taxon>Ecdysozoa</taxon>
        <taxon>Arthropoda</taxon>
        <taxon>Crustacea</taxon>
        <taxon>Multicrustacea</taxon>
        <taxon>Malacostraca</taxon>
        <taxon>Eumalacostraca</taxon>
        <taxon>Eucarida</taxon>
        <taxon>Decapoda</taxon>
        <taxon>Pleocyemata</taxon>
        <taxon>Anomura</taxon>
        <taxon>Galatheoidea</taxon>
        <taxon>Porcellanidae</taxon>
        <taxon>Petrolisthes</taxon>
    </lineage>
</organism>
<dbReference type="Proteomes" id="UP001292094">
    <property type="component" value="Unassembled WGS sequence"/>
</dbReference>
<sequence>MGVVVGVQAVLPLPQDPHQPQQQHTRHARQIHHLLDPFGLLGKAGEAVSGAVEGLGKTLDQGAQHVGQMVQDGAASIDSVLKTHVDKVQAGLEEAGKVASIVGEDLVDSMSTLVNNHLQVLYSSQAQQQGGVGEDEVMRRENNGAGMTTTRREGGVLDTIFRMFGIDTSQVGLMALNVLIFLAELITSSLIGENLNDIPESRSGETSVLSWFLNGNPGKVAAMLREAQDPGLPRAIIEKLVKATGDETACVQLLVCKLSPVVWGLQRSVKDTTQARSLNPEGPQPGLMQMLYDALPPLNDFVAFSESCEVQFPSCPLLHLAELGL</sequence>
<dbReference type="AlphaFoldDB" id="A0AAE1P415"/>
<protein>
    <submittedName>
        <fullName evidence="1">Uncharacterized protein</fullName>
    </submittedName>
</protein>
<evidence type="ECO:0000313" key="2">
    <source>
        <dbReference type="Proteomes" id="UP001292094"/>
    </source>
</evidence>
<reference evidence="1" key="1">
    <citation type="submission" date="2023-11" db="EMBL/GenBank/DDBJ databases">
        <title>Genome assemblies of two species of porcelain crab, Petrolisthes cinctipes and Petrolisthes manimaculis (Anomura: Porcellanidae).</title>
        <authorList>
            <person name="Angst P."/>
        </authorList>
    </citation>
    <scope>NUCLEOTIDE SEQUENCE</scope>
    <source>
        <strain evidence="1">PB745_02</strain>
        <tissue evidence="1">Gill</tissue>
    </source>
</reference>
<comment type="caution">
    <text evidence="1">The sequence shown here is derived from an EMBL/GenBank/DDBJ whole genome shotgun (WGS) entry which is preliminary data.</text>
</comment>
<evidence type="ECO:0000313" key="1">
    <source>
        <dbReference type="EMBL" id="KAK4300492.1"/>
    </source>
</evidence>
<gene>
    <name evidence="1" type="ORF">Pmani_027317</name>
</gene>
<accession>A0AAE1P415</accession>